<dbReference type="PANTHER" id="PTHR23242:SF9">
    <property type="entry name" value="TRANSCRIPTION FACTOR HOXA13"/>
    <property type="match status" value="1"/>
</dbReference>
<dbReference type="STRING" id="1081108.A0A168CS91"/>
<feature type="compositionally biased region" description="Basic and acidic residues" evidence="1">
    <location>
        <begin position="322"/>
        <end position="332"/>
    </location>
</feature>
<keyword evidence="2" id="KW-1133">Transmembrane helix</keyword>
<sequence>MTEAVNGSAQPSAKGNGASTRRVARRKPGFIPWSISLIARLTTWAAILTILFRCPPTLEECDETSPFVCKHYFRAKAAVVPHAKPYYDRYAAPYVEIAQPYYDTVKTNVIAPVRHYAVQYGEPWAVKGREYALAQWEMNGQPRIAQLQAVTQAHYDKSVAPHVSKVAALAEPYYNVAKTQSLYAVDNVVYPAYELSKPYAIRGYEASHNFAVATVLPAAQWSWTNTNEFLDRAVWPQLRTVYVENVEPQLVRIGERLGRYKSHAKSTALPDVSTTWAASSRSSSSTTGSIPQSSYVSKPAPQSTTPDTPDSEPSDEPVQSHAEIESTRHPVEAPEPEENESDRERKVREMVTQDLESWQDKFAAQAEQGAAAIEDSVDEISRHMIDEKANTFGPALIKELQDTIATETTALKEKINALVSQHLQGAEVDTKEETIQAVRAAGVAIKSKAQAIRNWREEYDDELQSTVLSTSDVHFAILDETRSLALQQIGMKWAWTDGVTYKDWAKYHELKSTLSDWTDELKQLIVTHPTLLEAQDAVVQIEDRGMSIAAAAARELASLKEVVQWKLDAEDVTDEFNADKLKEIIDERARVAEEARLQAEEEARVQAEEEARAKAEEARIKAEDDAKAEAAAKAAEEAANTAEDDEDERIHSVKEAIESKPLVSADVDAPQTEEDERIRSVKEALTSHPLVSESAVPDADADETDDATSSATATEEPSPEATPDETPANADEPEEERPAAAGDGAEDEGEVSAHELKHGSRKHGLPVQPPNANAVDR</sequence>
<feature type="compositionally biased region" description="Basic and acidic residues" evidence="1">
    <location>
        <begin position="615"/>
        <end position="636"/>
    </location>
</feature>
<feature type="compositionally biased region" description="Polar residues" evidence="1">
    <location>
        <begin position="1"/>
        <end position="19"/>
    </location>
</feature>
<protein>
    <recommendedName>
        <fullName evidence="5">Transcription factor hoxa13</fullName>
    </recommendedName>
</protein>
<evidence type="ECO:0000313" key="4">
    <source>
        <dbReference type="Proteomes" id="UP000076881"/>
    </source>
</evidence>
<evidence type="ECO:0000256" key="1">
    <source>
        <dbReference type="SAM" id="MobiDB-lite"/>
    </source>
</evidence>
<evidence type="ECO:0000313" key="3">
    <source>
        <dbReference type="EMBL" id="OAA71727.1"/>
    </source>
</evidence>
<feature type="compositionally biased region" description="Low complexity" evidence="1">
    <location>
        <begin position="707"/>
        <end position="730"/>
    </location>
</feature>
<feature type="region of interest" description="Disordered" evidence="1">
    <location>
        <begin position="615"/>
        <end position="777"/>
    </location>
</feature>
<evidence type="ECO:0000256" key="2">
    <source>
        <dbReference type="SAM" id="Phobius"/>
    </source>
</evidence>
<comment type="caution">
    <text evidence="3">The sequence shown here is derived from an EMBL/GenBank/DDBJ whole genome shotgun (WGS) entry which is preliminary data.</text>
</comment>
<feature type="compositionally biased region" description="Low complexity" evidence="1">
    <location>
        <begin position="273"/>
        <end position="294"/>
    </location>
</feature>
<organism evidence="3 4">
    <name type="scientific">Akanthomyces lecanii RCEF 1005</name>
    <dbReference type="NCBI Taxonomy" id="1081108"/>
    <lineage>
        <taxon>Eukaryota</taxon>
        <taxon>Fungi</taxon>
        <taxon>Dikarya</taxon>
        <taxon>Ascomycota</taxon>
        <taxon>Pezizomycotina</taxon>
        <taxon>Sordariomycetes</taxon>
        <taxon>Hypocreomycetidae</taxon>
        <taxon>Hypocreales</taxon>
        <taxon>Cordycipitaceae</taxon>
        <taxon>Akanthomyces</taxon>
        <taxon>Cordyceps confragosa</taxon>
    </lineage>
</organism>
<dbReference type="AlphaFoldDB" id="A0A168CS91"/>
<keyword evidence="4" id="KW-1185">Reference proteome</keyword>
<dbReference type="Proteomes" id="UP000076881">
    <property type="component" value="Unassembled WGS sequence"/>
</dbReference>
<name>A0A168CS91_CORDF</name>
<feature type="transmembrane region" description="Helical" evidence="2">
    <location>
        <begin position="30"/>
        <end position="52"/>
    </location>
</feature>
<dbReference type="OrthoDB" id="3260408at2759"/>
<gene>
    <name evidence="3" type="ORF">LEL_08962</name>
</gene>
<keyword evidence="2" id="KW-0472">Membrane</keyword>
<accession>A0A168CS91</accession>
<dbReference type="PANTHER" id="PTHR23242">
    <property type="entry name" value="TRANSCRIPTION FACTOR HOXA13"/>
    <property type="match status" value="1"/>
</dbReference>
<keyword evidence="2" id="KW-0812">Transmembrane</keyword>
<feature type="region of interest" description="Disordered" evidence="1">
    <location>
        <begin position="1"/>
        <end position="21"/>
    </location>
</feature>
<reference evidence="3 4" key="1">
    <citation type="journal article" date="2016" name="Genome Biol. Evol.">
        <title>Divergent and convergent evolution of fungal pathogenicity.</title>
        <authorList>
            <person name="Shang Y."/>
            <person name="Xiao G."/>
            <person name="Zheng P."/>
            <person name="Cen K."/>
            <person name="Zhan S."/>
            <person name="Wang C."/>
        </authorList>
    </citation>
    <scope>NUCLEOTIDE SEQUENCE [LARGE SCALE GENOMIC DNA]</scope>
    <source>
        <strain evidence="3 4">RCEF 1005</strain>
    </source>
</reference>
<proteinExistence type="predicted"/>
<feature type="compositionally biased region" description="Basic and acidic residues" evidence="1">
    <location>
        <begin position="648"/>
        <end position="658"/>
    </location>
</feature>
<feature type="region of interest" description="Disordered" evidence="1">
    <location>
        <begin position="271"/>
        <end position="350"/>
    </location>
</feature>
<evidence type="ECO:0008006" key="5">
    <source>
        <dbReference type="Google" id="ProtNLM"/>
    </source>
</evidence>
<dbReference type="EMBL" id="AZHF01000008">
    <property type="protein sequence ID" value="OAA71727.1"/>
    <property type="molecule type" value="Genomic_DNA"/>
</dbReference>